<dbReference type="Gene3D" id="3.10.180.10">
    <property type="entry name" value="2,3-Dihydroxybiphenyl 1,2-Dioxygenase, domain 1"/>
    <property type="match status" value="1"/>
</dbReference>
<evidence type="ECO:0000313" key="2">
    <source>
        <dbReference type="Proteomes" id="UP000198327"/>
    </source>
</evidence>
<dbReference type="RefSeq" id="WP_089249780.1">
    <property type="nucleotide sequence ID" value="NZ_FZOW01000013.1"/>
</dbReference>
<sequence length="114" mass="12460">MQLDNIVAVLPVKDFATARDWYAALLGRPADVEPMDDVAEWQIADKAWIQVGVDPDVAGKSSVILGVSDLDAHVEYLRSSEIADGVLEEYPVVKTFTVLDPEGNKVVFVEEVTS</sequence>
<evidence type="ECO:0008006" key="3">
    <source>
        <dbReference type="Google" id="ProtNLM"/>
    </source>
</evidence>
<dbReference type="AlphaFoldDB" id="A0A239LJ39"/>
<evidence type="ECO:0000313" key="1">
    <source>
        <dbReference type="EMBL" id="SNT30606.1"/>
    </source>
</evidence>
<dbReference type="InterPro" id="IPR029068">
    <property type="entry name" value="Glyas_Bleomycin-R_OHBP_Dase"/>
</dbReference>
<accession>A0A239LJ39</accession>
<reference evidence="2" key="1">
    <citation type="submission" date="2017-06" db="EMBL/GenBank/DDBJ databases">
        <authorList>
            <person name="Varghese N."/>
            <person name="Submissions S."/>
        </authorList>
    </citation>
    <scope>NUCLEOTIDE SEQUENCE [LARGE SCALE GENOMIC DNA]</scope>
    <source>
        <strain evidence="2">JCM 23211</strain>
    </source>
</reference>
<dbReference type="Proteomes" id="UP000198327">
    <property type="component" value="Unassembled WGS sequence"/>
</dbReference>
<gene>
    <name evidence="1" type="ORF">SAMN05421642_113102</name>
</gene>
<dbReference type="OrthoDB" id="2453533at2"/>
<keyword evidence="2" id="KW-1185">Reference proteome</keyword>
<name>A0A239LJ39_9NOCA</name>
<dbReference type="EMBL" id="FZOW01000013">
    <property type="protein sequence ID" value="SNT30606.1"/>
    <property type="molecule type" value="Genomic_DNA"/>
</dbReference>
<dbReference type="SUPFAM" id="SSF54593">
    <property type="entry name" value="Glyoxalase/Bleomycin resistance protein/Dihydroxybiphenyl dioxygenase"/>
    <property type="match status" value="1"/>
</dbReference>
<proteinExistence type="predicted"/>
<dbReference type="CDD" id="cd06587">
    <property type="entry name" value="VOC"/>
    <property type="match status" value="1"/>
</dbReference>
<organism evidence="1 2">
    <name type="scientific">Rhodococcoides kyotonense</name>
    <dbReference type="NCBI Taxonomy" id="398843"/>
    <lineage>
        <taxon>Bacteria</taxon>
        <taxon>Bacillati</taxon>
        <taxon>Actinomycetota</taxon>
        <taxon>Actinomycetes</taxon>
        <taxon>Mycobacteriales</taxon>
        <taxon>Nocardiaceae</taxon>
        <taxon>Rhodococcoides</taxon>
    </lineage>
</organism>
<protein>
    <recommendedName>
        <fullName evidence="3">VOC domain-containing protein</fullName>
    </recommendedName>
</protein>